<accession>A0A1M7YM52</accession>
<sequence length="474" mass="54050">MSNYIIKQQDIDILRQSNKQIFSKIELLNHNFKIIDSIEGNLISDSFSIDSNSTIRRTYNCEIYLSDKSLVVGANKKIWIDKFIRPYIGIIHQRSNEIVWYLMGTFTFNDNTYSFDSTSRNLSMKCDDLMCTLNGDRGGGMEGLNIKIDANAYIRDVLVSLMKDAGMAKYRIEDIGKTIPHDLKYETGTTYYQILKDIVELYAGYQMYFDVEGVFVIEKIPTLKSDGVILDENIINPLIISEQTNNSFNNVYNVTQVWGSTIDTDYYSQSSSSIDGTAYTAIVDKVIDQLDNFKKYSVKICITNKDNPTINLNNLGAKKIVNDNGEGIPKGRLFPNTDYVFKYRKATDDFLLLGQYQAYGEFKQTASDCIFSTTNLKYEIKQVLSFDNLESDDLCQQRAEYETWLSTRMQDSTALNMVCIPFLDVNSKISYTSFITEMTGDYIIKSISGSNSDFTMNLTMITFSELYPDIVGNT</sequence>
<gene>
    <name evidence="2" type="ORF">SAMN02745217_04246</name>
</gene>
<dbReference type="InterPro" id="IPR032489">
    <property type="entry name" value="DUF5048"/>
</dbReference>
<feature type="domain" description="DUF5048" evidence="1">
    <location>
        <begin position="368"/>
        <end position="467"/>
    </location>
</feature>
<evidence type="ECO:0000313" key="2">
    <source>
        <dbReference type="EMBL" id="SHO53704.1"/>
    </source>
</evidence>
<dbReference type="RefSeq" id="WP_073590877.1">
    <property type="nucleotide sequence ID" value="NZ_FRFD01000014.1"/>
</dbReference>
<dbReference type="OrthoDB" id="2540929at2"/>
<dbReference type="Pfam" id="PF16467">
    <property type="entry name" value="DUF5048"/>
    <property type="match status" value="1"/>
</dbReference>
<dbReference type="EMBL" id="FRFD01000014">
    <property type="protein sequence ID" value="SHO53704.1"/>
    <property type="molecule type" value="Genomic_DNA"/>
</dbReference>
<protein>
    <recommendedName>
        <fullName evidence="1">DUF5048 domain-containing protein</fullName>
    </recommendedName>
</protein>
<name>A0A1M7YM52_9FIRM</name>
<dbReference type="Proteomes" id="UP000184612">
    <property type="component" value="Unassembled WGS sequence"/>
</dbReference>
<keyword evidence="3" id="KW-1185">Reference proteome</keyword>
<reference evidence="2 3" key="1">
    <citation type="submission" date="2016-12" db="EMBL/GenBank/DDBJ databases">
        <authorList>
            <person name="Song W.-J."/>
            <person name="Kurnit D.M."/>
        </authorList>
    </citation>
    <scope>NUCLEOTIDE SEQUENCE [LARGE SCALE GENOMIC DNA]</scope>
    <source>
        <strain evidence="2 3">DSM 12503</strain>
    </source>
</reference>
<organism evidence="2 3">
    <name type="scientific">Anaerocolumna xylanovorans DSM 12503</name>
    <dbReference type="NCBI Taxonomy" id="1121345"/>
    <lineage>
        <taxon>Bacteria</taxon>
        <taxon>Bacillati</taxon>
        <taxon>Bacillota</taxon>
        <taxon>Clostridia</taxon>
        <taxon>Lachnospirales</taxon>
        <taxon>Lachnospiraceae</taxon>
        <taxon>Anaerocolumna</taxon>
    </lineage>
</organism>
<evidence type="ECO:0000259" key="1">
    <source>
        <dbReference type="Pfam" id="PF16467"/>
    </source>
</evidence>
<evidence type="ECO:0000313" key="3">
    <source>
        <dbReference type="Proteomes" id="UP000184612"/>
    </source>
</evidence>
<dbReference type="AlphaFoldDB" id="A0A1M7YM52"/>
<proteinExistence type="predicted"/>
<dbReference type="STRING" id="1121345.SAMN02745217_04246"/>